<dbReference type="KEGG" id="hja:BST95_11535"/>
<organism evidence="1 2">
    <name type="scientific">Halioglobus japonicus</name>
    <dbReference type="NCBI Taxonomy" id="930805"/>
    <lineage>
        <taxon>Bacteria</taxon>
        <taxon>Pseudomonadati</taxon>
        <taxon>Pseudomonadota</taxon>
        <taxon>Gammaproteobacteria</taxon>
        <taxon>Cellvibrionales</taxon>
        <taxon>Halieaceae</taxon>
        <taxon>Halioglobus</taxon>
    </lineage>
</organism>
<dbReference type="AlphaFoldDB" id="A0AAP8SNT4"/>
<dbReference type="EMBL" id="PKUR01000002">
    <property type="protein sequence ID" value="PLW86806.1"/>
    <property type="molecule type" value="Genomic_DNA"/>
</dbReference>
<gene>
    <name evidence="1" type="ORF">C0029_10535</name>
</gene>
<comment type="caution">
    <text evidence="1">The sequence shown here is derived from an EMBL/GenBank/DDBJ whole genome shotgun (WGS) entry which is preliminary data.</text>
</comment>
<evidence type="ECO:0000313" key="1">
    <source>
        <dbReference type="EMBL" id="PLW86806.1"/>
    </source>
</evidence>
<dbReference type="Proteomes" id="UP000235162">
    <property type="component" value="Unassembled WGS sequence"/>
</dbReference>
<reference evidence="1 2" key="1">
    <citation type="submission" date="2018-01" db="EMBL/GenBank/DDBJ databases">
        <title>The draft genome sequence of Halioglobus japonicus S1-36.</title>
        <authorList>
            <person name="Du Z.-J."/>
            <person name="Shi M.-J."/>
        </authorList>
    </citation>
    <scope>NUCLEOTIDE SEQUENCE [LARGE SCALE GENOMIC DNA]</scope>
    <source>
        <strain evidence="1 2">S1-36</strain>
    </source>
</reference>
<keyword evidence="2" id="KW-1185">Reference proteome</keyword>
<proteinExistence type="predicted"/>
<sequence length="204" mass="21942">MSSLPLAVLEQQISAQLIEGAYLVTTGRELVMEVVDAATGLVWMSTVPVTVEYFHNLALDEGLSKVGIASASMDSAGFQCSPGREGEAVLTREIDGKSYINVARPMAPKMPTKPGGPIEIEVDKHHVLGFEAGRTLAILRLPEGDFVEVVGDNDQDDALVLPDGAELITIELAAPWVVALPAPTRAFFWMEQGMRSFQGPVRLP</sequence>
<name>A0AAP8SNT4_9GAMM</name>
<dbReference type="RefSeq" id="WP_084199583.1">
    <property type="nucleotide sequence ID" value="NZ_BMYL01000002.1"/>
</dbReference>
<accession>A0AAP8SNT4</accession>
<evidence type="ECO:0000313" key="2">
    <source>
        <dbReference type="Proteomes" id="UP000235162"/>
    </source>
</evidence>
<protein>
    <submittedName>
        <fullName evidence="1">Uncharacterized protein</fullName>
    </submittedName>
</protein>